<dbReference type="EMBL" id="LGIA01000027">
    <property type="protein sequence ID" value="KOH46421.1"/>
    <property type="molecule type" value="Genomic_DNA"/>
</dbReference>
<name>A0A0L8VD93_9BACT</name>
<dbReference type="Gene3D" id="1.20.1440.60">
    <property type="entry name" value="23S rRNA-intervening sequence"/>
    <property type="match status" value="1"/>
</dbReference>
<dbReference type="NCBIfam" id="TIGR02436">
    <property type="entry name" value="four helix bundle protein"/>
    <property type="match status" value="1"/>
</dbReference>
<evidence type="ECO:0008006" key="3">
    <source>
        <dbReference type="Google" id="ProtNLM"/>
    </source>
</evidence>
<dbReference type="PIRSF" id="PIRSF035652">
    <property type="entry name" value="CHP02436"/>
    <property type="match status" value="1"/>
</dbReference>
<evidence type="ECO:0000313" key="2">
    <source>
        <dbReference type="Proteomes" id="UP000036958"/>
    </source>
</evidence>
<evidence type="ECO:0000313" key="1">
    <source>
        <dbReference type="EMBL" id="KOH46421.1"/>
    </source>
</evidence>
<keyword evidence="2" id="KW-1185">Reference proteome</keyword>
<dbReference type="InterPro" id="IPR012657">
    <property type="entry name" value="23S_rRNA-intervening_sequence"/>
</dbReference>
<dbReference type="PATRIC" id="fig|1409788.3.peg.746"/>
<dbReference type="PANTHER" id="PTHR38471:SF2">
    <property type="entry name" value="FOUR HELIX BUNDLE PROTEIN"/>
    <property type="match status" value="1"/>
</dbReference>
<dbReference type="PANTHER" id="PTHR38471">
    <property type="entry name" value="FOUR HELIX BUNDLE PROTEIN"/>
    <property type="match status" value="1"/>
</dbReference>
<accession>A0A0L8VD93</accession>
<comment type="caution">
    <text evidence="1">The sequence shown here is derived from an EMBL/GenBank/DDBJ whole genome shotgun (WGS) entry which is preliminary data.</text>
</comment>
<sequence length="126" mass="14100">MNADDLKKRLKVFALRIIKLAESLPNGLTGKTLANQIIRSGTSPGANYRAACLGKSDKDFLNKLKMVEEELDETLYWLELIVESGLVKAELLNDLMTENQELFKIIVSSINTMKKKLASNKNNSTK</sequence>
<gene>
    <name evidence="1" type="ORF">NC99_07320</name>
</gene>
<dbReference type="AlphaFoldDB" id="A0A0L8VD93"/>
<dbReference type="OrthoDB" id="285993at2"/>
<dbReference type="RefSeq" id="WP_053179833.1">
    <property type="nucleotide sequence ID" value="NZ_LGIA01000027.1"/>
</dbReference>
<dbReference type="STRING" id="1409788.NC99_07320"/>
<dbReference type="Pfam" id="PF05635">
    <property type="entry name" value="23S_rRNA_IVP"/>
    <property type="match status" value="1"/>
</dbReference>
<organism evidence="1 2">
    <name type="scientific">Sunxiuqinia dokdonensis</name>
    <dbReference type="NCBI Taxonomy" id="1409788"/>
    <lineage>
        <taxon>Bacteria</taxon>
        <taxon>Pseudomonadati</taxon>
        <taxon>Bacteroidota</taxon>
        <taxon>Bacteroidia</taxon>
        <taxon>Marinilabiliales</taxon>
        <taxon>Prolixibacteraceae</taxon>
        <taxon>Sunxiuqinia</taxon>
    </lineage>
</organism>
<dbReference type="Proteomes" id="UP000036958">
    <property type="component" value="Unassembled WGS sequence"/>
</dbReference>
<protein>
    <recommendedName>
        <fullName evidence="3">Four helix bundle protein</fullName>
    </recommendedName>
</protein>
<reference evidence="2" key="1">
    <citation type="submission" date="2015-07" db="EMBL/GenBank/DDBJ databases">
        <title>Genome sequencing of Sunxiuqinia dokdonensis strain SK.</title>
        <authorList>
            <person name="Ahn S."/>
            <person name="Kim B.-C."/>
        </authorList>
    </citation>
    <scope>NUCLEOTIDE SEQUENCE [LARGE SCALE GENOMIC DNA]</scope>
    <source>
        <strain evidence="2">SK</strain>
    </source>
</reference>
<proteinExistence type="predicted"/>
<dbReference type="InterPro" id="IPR036583">
    <property type="entry name" value="23S_rRNA_IVS_sf"/>
</dbReference>
<dbReference type="SUPFAM" id="SSF158446">
    <property type="entry name" value="IVS-encoded protein-like"/>
    <property type="match status" value="1"/>
</dbReference>